<dbReference type="EMBL" id="CAEZXT010000001">
    <property type="protein sequence ID" value="CAB4686863.1"/>
    <property type="molecule type" value="Genomic_DNA"/>
</dbReference>
<dbReference type="EMBL" id="CAFAAR010000009">
    <property type="protein sequence ID" value="CAB4796469.1"/>
    <property type="molecule type" value="Genomic_DNA"/>
</dbReference>
<name>A0A6J6L6T3_9ZZZZ</name>
<evidence type="ECO:0000313" key="9">
    <source>
        <dbReference type="EMBL" id="CAB5001459.1"/>
    </source>
</evidence>
<evidence type="ECO:0000313" key="3">
    <source>
        <dbReference type="EMBL" id="CAB4686863.1"/>
    </source>
</evidence>
<proteinExistence type="predicted"/>
<dbReference type="EMBL" id="CAFBJH010000013">
    <property type="protein sequence ID" value="CAB4848652.1"/>
    <property type="molecule type" value="Genomic_DNA"/>
</dbReference>
<keyword evidence="1" id="KW-0472">Membrane</keyword>
<organism evidence="2">
    <name type="scientific">freshwater metagenome</name>
    <dbReference type="NCBI Taxonomy" id="449393"/>
    <lineage>
        <taxon>unclassified sequences</taxon>
        <taxon>metagenomes</taxon>
        <taxon>ecological metagenomes</taxon>
    </lineage>
</organism>
<reference evidence="2" key="1">
    <citation type="submission" date="2020-05" db="EMBL/GenBank/DDBJ databases">
        <authorList>
            <person name="Chiriac C."/>
            <person name="Salcher M."/>
            <person name="Ghai R."/>
            <person name="Kavagutti S V."/>
        </authorList>
    </citation>
    <scope>NUCLEOTIDE SEQUENCE</scope>
</reference>
<dbReference type="EMBL" id="CAFBMI010000002">
    <property type="protein sequence ID" value="CAB4890709.1"/>
    <property type="molecule type" value="Genomic_DNA"/>
</dbReference>
<dbReference type="EMBL" id="CAFBOE010000001">
    <property type="protein sequence ID" value="CAB4967796.1"/>
    <property type="molecule type" value="Genomic_DNA"/>
</dbReference>
<keyword evidence="1" id="KW-0812">Transmembrane</keyword>
<dbReference type="EMBL" id="CAEZWS010000004">
    <property type="protein sequence ID" value="CAB4656473.1"/>
    <property type="molecule type" value="Genomic_DNA"/>
</dbReference>
<accession>A0A6J6L6T3</accession>
<dbReference type="EMBL" id="CAFBQZ010000019">
    <property type="protein sequence ID" value="CAB5071303.1"/>
    <property type="molecule type" value="Genomic_DNA"/>
</dbReference>
<evidence type="ECO:0000313" key="2">
    <source>
        <dbReference type="EMBL" id="CAB4656473.1"/>
    </source>
</evidence>
<evidence type="ECO:0000313" key="10">
    <source>
        <dbReference type="EMBL" id="CAB5071303.1"/>
    </source>
</evidence>
<gene>
    <name evidence="2" type="ORF">UFOPK2288_00143</name>
    <name evidence="3" type="ORF">UFOPK2589_00001</name>
    <name evidence="4" type="ORF">UFOPK2931_00142</name>
    <name evidence="5" type="ORF">UFOPK3056_00213</name>
    <name evidence="6" type="ORF">UFOPK3287_00362</name>
    <name evidence="7" type="ORF">UFOPK3558_00048</name>
    <name evidence="8" type="ORF">UFOPK3916_00009</name>
    <name evidence="9" type="ORF">UFOPK4074_00023</name>
    <name evidence="10" type="ORF">UFOPK4372_00414</name>
</gene>
<feature type="transmembrane region" description="Helical" evidence="1">
    <location>
        <begin position="42"/>
        <end position="64"/>
    </location>
</feature>
<protein>
    <submittedName>
        <fullName evidence="2">Unannotated protein</fullName>
    </submittedName>
</protein>
<evidence type="ECO:0000313" key="6">
    <source>
        <dbReference type="EMBL" id="CAB4848652.1"/>
    </source>
</evidence>
<dbReference type="EMBL" id="CAFBPG010000001">
    <property type="protein sequence ID" value="CAB5001459.1"/>
    <property type="molecule type" value="Genomic_DNA"/>
</dbReference>
<keyword evidence="1" id="KW-1133">Transmembrane helix</keyword>
<evidence type="ECO:0000313" key="5">
    <source>
        <dbReference type="EMBL" id="CAB4796469.1"/>
    </source>
</evidence>
<dbReference type="AlphaFoldDB" id="A0A6J6L6T3"/>
<evidence type="ECO:0000313" key="8">
    <source>
        <dbReference type="EMBL" id="CAB4967796.1"/>
    </source>
</evidence>
<evidence type="ECO:0000313" key="4">
    <source>
        <dbReference type="EMBL" id="CAB4770968.1"/>
    </source>
</evidence>
<evidence type="ECO:0000313" key="7">
    <source>
        <dbReference type="EMBL" id="CAB4890709.1"/>
    </source>
</evidence>
<sequence length="130" mass="13681">MAITSFIPTISHTRNKVAQKAARAALSIAPDVAPGQKVGQGYFVAFVSGIGVLGLLTLLIINTLSGQDAFQLRHLQSLATAQSDQREATNRAIARVSSPERLASVAHSLGMIPSVNPNFLTITDSAEKKG</sequence>
<dbReference type="EMBL" id="CAEZZZ010000003">
    <property type="protein sequence ID" value="CAB4770968.1"/>
    <property type="molecule type" value="Genomic_DNA"/>
</dbReference>
<evidence type="ECO:0000256" key="1">
    <source>
        <dbReference type="SAM" id="Phobius"/>
    </source>
</evidence>